<dbReference type="SUPFAM" id="SSF52172">
    <property type="entry name" value="CheY-like"/>
    <property type="match status" value="1"/>
</dbReference>
<sequence>MTSVLVIHDQRLVRDAVRSICAEGGATVIAEAEEALDGARLAAGLSPDVVVVSSIASVKAVAQQAPDSRIVLIGASGSAERSNAMVSGASAVIGPQDGSVEFLAAVTSIEHPVILRLVSNSSDRGPLTRREHEVLQQLAEGRSSQEIAAQLFISLKTVKNHLGSIYTKLEAHNRTQAVLSGMRLGLVRIAS</sequence>
<dbReference type="Gene3D" id="1.10.10.10">
    <property type="entry name" value="Winged helix-like DNA-binding domain superfamily/Winged helix DNA-binding domain"/>
    <property type="match status" value="1"/>
</dbReference>
<evidence type="ECO:0000313" key="6">
    <source>
        <dbReference type="EMBL" id="CAB5025145.1"/>
    </source>
</evidence>
<reference evidence="5" key="1">
    <citation type="submission" date="2020-05" db="EMBL/GenBank/DDBJ databases">
        <authorList>
            <person name="Chiriac C."/>
            <person name="Salcher M."/>
            <person name="Ghai R."/>
            <person name="Kavagutti S V."/>
        </authorList>
    </citation>
    <scope>NUCLEOTIDE SEQUENCE</scope>
</reference>
<dbReference type="InterPro" id="IPR016032">
    <property type="entry name" value="Sig_transdc_resp-reg_C-effctor"/>
</dbReference>
<evidence type="ECO:0000259" key="4">
    <source>
        <dbReference type="PROSITE" id="PS50043"/>
    </source>
</evidence>
<dbReference type="Pfam" id="PF00196">
    <property type="entry name" value="GerE"/>
    <property type="match status" value="1"/>
</dbReference>
<dbReference type="SUPFAM" id="SSF46894">
    <property type="entry name" value="C-terminal effector domain of the bipartite response regulators"/>
    <property type="match status" value="1"/>
</dbReference>
<protein>
    <submittedName>
        <fullName evidence="5">Unannotated protein</fullName>
    </submittedName>
</protein>
<dbReference type="PANTHER" id="PTHR44688">
    <property type="entry name" value="DNA-BINDING TRANSCRIPTIONAL ACTIVATOR DEVR_DOSR"/>
    <property type="match status" value="1"/>
</dbReference>
<gene>
    <name evidence="5" type="ORF">UFOPK2242_00157</name>
    <name evidence="6" type="ORF">UFOPK4071_01458</name>
</gene>
<dbReference type="GO" id="GO:0003677">
    <property type="term" value="F:DNA binding"/>
    <property type="evidence" value="ECO:0007669"/>
    <property type="project" value="UniProtKB-KW"/>
</dbReference>
<feature type="domain" description="HTH luxR-type" evidence="4">
    <location>
        <begin position="120"/>
        <end position="185"/>
    </location>
</feature>
<keyword evidence="3" id="KW-0804">Transcription</keyword>
<dbReference type="SMART" id="SM00421">
    <property type="entry name" value="HTH_LUXR"/>
    <property type="match status" value="1"/>
</dbReference>
<dbReference type="PROSITE" id="PS50043">
    <property type="entry name" value="HTH_LUXR_2"/>
    <property type="match status" value="1"/>
</dbReference>
<keyword evidence="1" id="KW-0805">Transcription regulation</keyword>
<dbReference type="CDD" id="cd06170">
    <property type="entry name" value="LuxR_C_like"/>
    <property type="match status" value="1"/>
</dbReference>
<dbReference type="GO" id="GO:0006355">
    <property type="term" value="P:regulation of DNA-templated transcription"/>
    <property type="evidence" value="ECO:0007669"/>
    <property type="project" value="InterPro"/>
</dbReference>
<dbReference type="InterPro" id="IPR011006">
    <property type="entry name" value="CheY-like_superfamily"/>
</dbReference>
<name>A0A6J6KE93_9ZZZZ</name>
<dbReference type="EMBL" id="CAEZWM010000007">
    <property type="protein sequence ID" value="CAB4646525.1"/>
    <property type="molecule type" value="Genomic_DNA"/>
</dbReference>
<dbReference type="PANTHER" id="PTHR44688:SF25">
    <property type="entry name" value="HTH LUXR-TYPE DOMAIN-CONTAINING PROTEIN"/>
    <property type="match status" value="1"/>
</dbReference>
<evidence type="ECO:0000256" key="3">
    <source>
        <dbReference type="ARBA" id="ARBA00023163"/>
    </source>
</evidence>
<dbReference type="InterPro" id="IPR000792">
    <property type="entry name" value="Tscrpt_reg_LuxR_C"/>
</dbReference>
<dbReference type="PRINTS" id="PR00038">
    <property type="entry name" value="HTHLUXR"/>
</dbReference>
<organism evidence="5">
    <name type="scientific">freshwater metagenome</name>
    <dbReference type="NCBI Taxonomy" id="449393"/>
    <lineage>
        <taxon>unclassified sequences</taxon>
        <taxon>metagenomes</taxon>
        <taxon>ecological metagenomes</taxon>
    </lineage>
</organism>
<dbReference type="PROSITE" id="PS00622">
    <property type="entry name" value="HTH_LUXR_1"/>
    <property type="match status" value="1"/>
</dbReference>
<proteinExistence type="predicted"/>
<evidence type="ECO:0000256" key="1">
    <source>
        <dbReference type="ARBA" id="ARBA00023015"/>
    </source>
</evidence>
<accession>A0A6J6KE93</accession>
<evidence type="ECO:0000256" key="2">
    <source>
        <dbReference type="ARBA" id="ARBA00023125"/>
    </source>
</evidence>
<dbReference type="EMBL" id="CAFBPF010000238">
    <property type="protein sequence ID" value="CAB5025145.1"/>
    <property type="molecule type" value="Genomic_DNA"/>
</dbReference>
<dbReference type="InterPro" id="IPR036388">
    <property type="entry name" value="WH-like_DNA-bd_sf"/>
</dbReference>
<dbReference type="Gene3D" id="3.40.50.2300">
    <property type="match status" value="1"/>
</dbReference>
<keyword evidence="2" id="KW-0238">DNA-binding</keyword>
<dbReference type="AlphaFoldDB" id="A0A6J6KE93"/>
<evidence type="ECO:0000313" key="5">
    <source>
        <dbReference type="EMBL" id="CAB4646525.1"/>
    </source>
</evidence>